<dbReference type="EMBL" id="BNAJ01000019">
    <property type="protein sequence ID" value="GHF64046.1"/>
    <property type="molecule type" value="Genomic_DNA"/>
</dbReference>
<evidence type="ECO:0000313" key="6">
    <source>
        <dbReference type="EMBL" id="MBB5379073.1"/>
    </source>
</evidence>
<protein>
    <submittedName>
        <fullName evidence="5">Specificity protein S</fullName>
    </submittedName>
    <submittedName>
        <fullName evidence="6">Type I restriction enzyme S subunit</fullName>
        <ecNumber evidence="6">3.1.21.3</ecNumber>
    </submittedName>
</protein>
<dbReference type="EMBL" id="JACHFK010000019">
    <property type="protein sequence ID" value="MBB5379073.1"/>
    <property type="molecule type" value="Genomic_DNA"/>
</dbReference>
<dbReference type="SUPFAM" id="SSF116734">
    <property type="entry name" value="DNA methylase specificity domain"/>
    <property type="match status" value="2"/>
</dbReference>
<organism evidence="6 7">
    <name type="scientific">Deinococcus metalli</name>
    <dbReference type="NCBI Taxonomy" id="1141878"/>
    <lineage>
        <taxon>Bacteria</taxon>
        <taxon>Thermotogati</taxon>
        <taxon>Deinococcota</taxon>
        <taxon>Deinococci</taxon>
        <taxon>Deinococcales</taxon>
        <taxon>Deinococcaceae</taxon>
        <taxon>Deinococcus</taxon>
    </lineage>
</organism>
<dbReference type="RefSeq" id="WP_184116067.1">
    <property type="nucleotide sequence ID" value="NZ_BNAJ01000019.1"/>
</dbReference>
<evidence type="ECO:0000256" key="1">
    <source>
        <dbReference type="ARBA" id="ARBA00010923"/>
    </source>
</evidence>
<dbReference type="InterPro" id="IPR000055">
    <property type="entry name" value="Restrct_endonuc_typeI_TRD"/>
</dbReference>
<reference evidence="5" key="1">
    <citation type="journal article" date="2014" name="Int. J. Syst. Evol. Microbiol.">
        <title>Complete genome of a new Firmicutes species belonging to the dominant human colonic microbiota ('Ruminococcus bicirculans') reveals two chromosomes and a selective capacity to utilize plant glucans.</title>
        <authorList>
            <consortium name="NISC Comparative Sequencing Program"/>
            <person name="Wegmann U."/>
            <person name="Louis P."/>
            <person name="Goesmann A."/>
            <person name="Henrissat B."/>
            <person name="Duncan S.H."/>
            <person name="Flint H.J."/>
        </authorList>
    </citation>
    <scope>NUCLEOTIDE SEQUENCE</scope>
    <source>
        <strain evidence="5">CGMCC 1.18437</strain>
    </source>
</reference>
<evidence type="ECO:0000313" key="8">
    <source>
        <dbReference type="Proteomes" id="UP000619376"/>
    </source>
</evidence>
<evidence type="ECO:0000256" key="3">
    <source>
        <dbReference type="ARBA" id="ARBA00023125"/>
    </source>
</evidence>
<reference evidence="5" key="4">
    <citation type="submission" date="2024-05" db="EMBL/GenBank/DDBJ databases">
        <authorList>
            <person name="Sun Q."/>
            <person name="Zhou Y."/>
        </authorList>
    </citation>
    <scope>NUCLEOTIDE SEQUENCE</scope>
    <source>
        <strain evidence="5">CGMCC 1.18437</strain>
    </source>
</reference>
<accession>A0A7W8KKR7</accession>
<dbReference type="GO" id="GO:0003677">
    <property type="term" value="F:DNA binding"/>
    <property type="evidence" value="ECO:0007669"/>
    <property type="project" value="UniProtKB-KW"/>
</dbReference>
<evidence type="ECO:0000256" key="2">
    <source>
        <dbReference type="ARBA" id="ARBA00022747"/>
    </source>
</evidence>
<evidence type="ECO:0000259" key="4">
    <source>
        <dbReference type="Pfam" id="PF01420"/>
    </source>
</evidence>
<dbReference type="EC" id="3.1.21.3" evidence="6"/>
<reference evidence="6 7" key="3">
    <citation type="submission" date="2020-08" db="EMBL/GenBank/DDBJ databases">
        <title>Genomic Encyclopedia of Type Strains, Phase IV (KMG-IV): sequencing the most valuable type-strain genomes for metagenomic binning, comparative biology and taxonomic classification.</title>
        <authorList>
            <person name="Goeker M."/>
        </authorList>
    </citation>
    <scope>NUCLEOTIDE SEQUENCE [LARGE SCALE GENOMIC DNA]</scope>
    <source>
        <strain evidence="6 7">DSM 27521</strain>
    </source>
</reference>
<sequence length="435" mass="48147">MTQSWPEAPLKAITTKIGSGATPRGGKESYAAEGIALIRSMNVYDMSFNWDNLARIGDEQAKQLDNVVVQVDDVLLNITGASVARCCKVPSSALPARVNQHVAIIRGHKDKVSPLYLMYYLTSPLGKNRLLSLAQGGATREALTKGTLEEFSLPLPPLPIQRKIATVLSAYDDLIENNTRRVQVLEEMARALYREWFVEYRFPGHDTAEFVEDEHGRMPEGWERGTFSDAAVVFSTTLNPAHFPEEEFEHFSLPAFDEGQRPVVELGEMIKSSKNRVPKNCVLLPKLNPRIPRVWLPPASMGSRQIASTEFLPLLPARGYSKYWLYCLCSAPELLERLAAMASGTSSSHQRISPKGLAILPLVLPPEKVVQRFTEVVAPALELTSALRQRNANLRRTRDLLLPRLVSGELDVSALDVRGLGLEAIGAEVEEEAVA</sequence>
<dbReference type="Proteomes" id="UP000619376">
    <property type="component" value="Unassembled WGS sequence"/>
</dbReference>
<keyword evidence="3" id="KW-0238">DNA-binding</keyword>
<keyword evidence="8" id="KW-1185">Reference proteome</keyword>
<feature type="domain" description="Type I restriction modification DNA specificity" evidence="4">
    <location>
        <begin position="97"/>
        <end position="186"/>
    </location>
</feature>
<name>A0A7W8KKR7_9DEIO</name>
<dbReference type="PANTHER" id="PTHR30408:SF12">
    <property type="entry name" value="TYPE I RESTRICTION ENZYME MJAVIII SPECIFICITY SUBUNIT"/>
    <property type="match status" value="1"/>
</dbReference>
<comment type="caution">
    <text evidence="6">The sequence shown here is derived from an EMBL/GenBank/DDBJ whole genome shotgun (WGS) entry which is preliminary data.</text>
</comment>
<gene>
    <name evidence="5" type="primary">hsdS</name>
    <name evidence="5" type="ORF">GCM10017781_44990</name>
    <name evidence="6" type="ORF">HNQ07_004583</name>
</gene>
<evidence type="ECO:0000313" key="7">
    <source>
        <dbReference type="Proteomes" id="UP000539473"/>
    </source>
</evidence>
<keyword evidence="6" id="KW-0378">Hydrolase</keyword>
<dbReference type="AlphaFoldDB" id="A0A7W8KKR7"/>
<dbReference type="PANTHER" id="PTHR30408">
    <property type="entry name" value="TYPE-1 RESTRICTION ENZYME ECOKI SPECIFICITY PROTEIN"/>
    <property type="match status" value="1"/>
</dbReference>
<keyword evidence="2" id="KW-0680">Restriction system</keyword>
<dbReference type="InterPro" id="IPR052021">
    <property type="entry name" value="Type-I_RS_S_subunit"/>
</dbReference>
<evidence type="ECO:0000313" key="5">
    <source>
        <dbReference type="EMBL" id="GHF64046.1"/>
    </source>
</evidence>
<proteinExistence type="inferred from homology"/>
<dbReference type="GO" id="GO:0009307">
    <property type="term" value="P:DNA restriction-modification system"/>
    <property type="evidence" value="ECO:0007669"/>
    <property type="project" value="UniProtKB-KW"/>
</dbReference>
<dbReference type="Proteomes" id="UP000539473">
    <property type="component" value="Unassembled WGS sequence"/>
</dbReference>
<comment type="similarity">
    <text evidence="1">Belongs to the type-I restriction system S methylase family.</text>
</comment>
<dbReference type="InterPro" id="IPR044946">
    <property type="entry name" value="Restrct_endonuc_typeI_TRD_sf"/>
</dbReference>
<dbReference type="GO" id="GO:0009035">
    <property type="term" value="F:type I site-specific deoxyribonuclease activity"/>
    <property type="evidence" value="ECO:0007669"/>
    <property type="project" value="UniProtKB-EC"/>
</dbReference>
<reference evidence="8" key="2">
    <citation type="journal article" date="2019" name="Int. J. Syst. Evol. Microbiol.">
        <title>The Global Catalogue of Microorganisms (GCM) 10K type strain sequencing project: providing services to taxonomists for standard genome sequencing and annotation.</title>
        <authorList>
            <consortium name="The Broad Institute Genomics Platform"/>
            <consortium name="The Broad Institute Genome Sequencing Center for Infectious Disease"/>
            <person name="Wu L."/>
            <person name="Ma J."/>
        </authorList>
    </citation>
    <scope>NUCLEOTIDE SEQUENCE [LARGE SCALE GENOMIC DNA]</scope>
    <source>
        <strain evidence="8">CGMCC 1.18437</strain>
    </source>
</reference>
<dbReference type="Gene3D" id="3.90.220.20">
    <property type="entry name" value="DNA methylase specificity domains"/>
    <property type="match status" value="2"/>
</dbReference>
<dbReference type="Pfam" id="PF01420">
    <property type="entry name" value="Methylase_S"/>
    <property type="match status" value="1"/>
</dbReference>